<feature type="transmembrane region" description="Helical" evidence="10">
    <location>
        <begin position="131"/>
        <end position="151"/>
    </location>
</feature>
<dbReference type="PANTHER" id="PTHR21137">
    <property type="entry name" value="ODORANT RECEPTOR"/>
    <property type="match status" value="1"/>
</dbReference>
<dbReference type="GO" id="GO:0005549">
    <property type="term" value="F:odorant binding"/>
    <property type="evidence" value="ECO:0007669"/>
    <property type="project" value="InterPro"/>
</dbReference>
<sequence length="400" mass="47019">MIFSFKDKFFPYYAWQTVTVLEKAAGWWPFQNRTKNMTLRLMHFGNLLLIIIMCSVRLFQEYKQKKLYIVVENTVILVMIICTKMKVIMFFINEKQRKIFYENVLIHWKDTNDEEEMMILKQYAKLGLKTIINYAIFLVSVNILFQGVPVLSDVINYLNDPNITYLKKELPIYIEVYIDQEKYFYQLYVVLFFMTCAALLLAFSHELTFFQSVQHINAMFKIIEIRIIRLSKIVKRTECGLDTFKEADRKIFVCISRAVDLHNAVLNNIKFINSSFGATYLVVLLFNCLIFGASLFLIFNNSDQKIHLIRYGLVFLGLSVHFFIIFWPGQKIMDGSESLFNVCCSCDWYKLSKRSKNLLRIMMLKSVMQCQITASGMFVLSFETYVKLFKTGLSFVAVFS</sequence>
<dbReference type="EnsemblMetazoa" id="XM_016990341">
    <property type="protein sequence ID" value="XP_016845830"/>
    <property type="gene ID" value="GeneID_100463144"/>
</dbReference>
<protein>
    <recommendedName>
        <fullName evidence="10">Odorant receptor</fullName>
    </recommendedName>
</protein>
<proteinExistence type="inferred from homology"/>
<keyword evidence="6 10" id="KW-1133">Transmembrane helix</keyword>
<comment type="subcellular location">
    <subcellularLocation>
        <location evidence="1 10">Cell membrane</location>
        <topology evidence="1 10">Multi-pass membrane protein</topology>
    </subcellularLocation>
</comment>
<comment type="caution">
    <text evidence="10">Lacks conserved residue(s) required for the propagation of feature annotation.</text>
</comment>
<evidence type="ECO:0000256" key="10">
    <source>
        <dbReference type="RuleBase" id="RU351113"/>
    </source>
</evidence>
<name>A0A7M7M2V5_NASVI</name>
<keyword evidence="4 10" id="KW-0812">Transmembrane</keyword>
<feature type="transmembrane region" description="Helical" evidence="10">
    <location>
        <begin position="66"/>
        <end position="92"/>
    </location>
</feature>
<dbReference type="OrthoDB" id="6614360at2759"/>
<feature type="transmembrane region" description="Helical" evidence="10">
    <location>
        <begin position="183"/>
        <end position="203"/>
    </location>
</feature>
<evidence type="ECO:0000313" key="12">
    <source>
        <dbReference type="Proteomes" id="UP000002358"/>
    </source>
</evidence>
<evidence type="ECO:0000256" key="6">
    <source>
        <dbReference type="ARBA" id="ARBA00022989"/>
    </source>
</evidence>
<dbReference type="RefSeq" id="XP_016845830.1">
    <property type="nucleotide sequence ID" value="XM_016990341.2"/>
</dbReference>
<evidence type="ECO:0000256" key="1">
    <source>
        <dbReference type="ARBA" id="ARBA00004651"/>
    </source>
</evidence>
<keyword evidence="2" id="KW-1003">Cell membrane</keyword>
<keyword evidence="8 10" id="KW-0675">Receptor</keyword>
<organism evidence="11 12">
    <name type="scientific">Nasonia vitripennis</name>
    <name type="common">Parasitic wasp</name>
    <dbReference type="NCBI Taxonomy" id="7425"/>
    <lineage>
        <taxon>Eukaryota</taxon>
        <taxon>Metazoa</taxon>
        <taxon>Ecdysozoa</taxon>
        <taxon>Arthropoda</taxon>
        <taxon>Hexapoda</taxon>
        <taxon>Insecta</taxon>
        <taxon>Pterygota</taxon>
        <taxon>Neoptera</taxon>
        <taxon>Endopterygota</taxon>
        <taxon>Hymenoptera</taxon>
        <taxon>Apocrita</taxon>
        <taxon>Proctotrupomorpha</taxon>
        <taxon>Chalcidoidea</taxon>
        <taxon>Pteromalidae</taxon>
        <taxon>Pteromalinae</taxon>
        <taxon>Nasonia</taxon>
    </lineage>
</organism>
<feature type="transmembrane region" description="Helical" evidence="10">
    <location>
        <begin position="311"/>
        <end position="329"/>
    </location>
</feature>
<comment type="similarity">
    <text evidence="10">Belongs to the insect chemoreceptor superfamily. Heteromeric odorant receptor channel (TC 1.A.69) family.</text>
</comment>
<evidence type="ECO:0000256" key="3">
    <source>
        <dbReference type="ARBA" id="ARBA00022606"/>
    </source>
</evidence>
<dbReference type="InParanoid" id="A0A7M7M2V5"/>
<feature type="transmembrane region" description="Helical" evidence="10">
    <location>
        <begin position="278"/>
        <end position="299"/>
    </location>
</feature>
<keyword evidence="9 10" id="KW-0807">Transducer</keyword>
<dbReference type="GO" id="GO:0004984">
    <property type="term" value="F:olfactory receptor activity"/>
    <property type="evidence" value="ECO:0007669"/>
    <property type="project" value="InterPro"/>
</dbReference>
<dbReference type="AlphaFoldDB" id="A0A7M7M2V5"/>
<evidence type="ECO:0000256" key="4">
    <source>
        <dbReference type="ARBA" id="ARBA00022692"/>
    </source>
</evidence>
<evidence type="ECO:0000256" key="8">
    <source>
        <dbReference type="ARBA" id="ARBA00023170"/>
    </source>
</evidence>
<keyword evidence="5 10" id="KW-0552">Olfaction</keyword>
<evidence type="ECO:0000256" key="5">
    <source>
        <dbReference type="ARBA" id="ARBA00022725"/>
    </source>
</evidence>
<keyword evidence="12" id="KW-1185">Reference proteome</keyword>
<feature type="transmembrane region" description="Helical" evidence="10">
    <location>
        <begin position="41"/>
        <end position="60"/>
    </location>
</feature>
<dbReference type="InterPro" id="IPR004117">
    <property type="entry name" value="7tm6_olfct_rcpt"/>
</dbReference>
<evidence type="ECO:0000313" key="11">
    <source>
        <dbReference type="EnsemblMetazoa" id="XP_016845830"/>
    </source>
</evidence>
<accession>A0A7M7M2V5</accession>
<dbReference type="Proteomes" id="UP000002358">
    <property type="component" value="Chromosome 1"/>
</dbReference>
<evidence type="ECO:0000256" key="9">
    <source>
        <dbReference type="ARBA" id="ARBA00023224"/>
    </source>
</evidence>
<evidence type="ECO:0000256" key="2">
    <source>
        <dbReference type="ARBA" id="ARBA00022475"/>
    </source>
</evidence>
<keyword evidence="3 10" id="KW-0716">Sensory transduction</keyword>
<dbReference type="GO" id="GO:0005886">
    <property type="term" value="C:plasma membrane"/>
    <property type="evidence" value="ECO:0007669"/>
    <property type="project" value="UniProtKB-SubCell"/>
</dbReference>
<dbReference type="PANTHER" id="PTHR21137:SF35">
    <property type="entry name" value="ODORANT RECEPTOR 19A-RELATED"/>
    <property type="match status" value="1"/>
</dbReference>
<dbReference type="CTD" id="100463144"/>
<dbReference type="GeneID" id="100463144"/>
<keyword evidence="7 10" id="KW-0472">Membrane</keyword>
<dbReference type="SMR" id="A0A7M7M2V5"/>
<dbReference type="GO" id="GO:0007165">
    <property type="term" value="P:signal transduction"/>
    <property type="evidence" value="ECO:0007669"/>
    <property type="project" value="UniProtKB-KW"/>
</dbReference>
<evidence type="ECO:0000256" key="7">
    <source>
        <dbReference type="ARBA" id="ARBA00023136"/>
    </source>
</evidence>
<reference evidence="11" key="1">
    <citation type="submission" date="2021-01" db="UniProtKB">
        <authorList>
            <consortium name="EnsemblMetazoa"/>
        </authorList>
    </citation>
    <scope>IDENTIFICATION</scope>
</reference>
<dbReference type="Pfam" id="PF02949">
    <property type="entry name" value="7tm_6"/>
    <property type="match status" value="1"/>
</dbReference>